<organism evidence="1 2">
    <name type="scientific">Caerostris extrusa</name>
    <name type="common">Bark spider</name>
    <name type="synonym">Caerostris bankana</name>
    <dbReference type="NCBI Taxonomy" id="172846"/>
    <lineage>
        <taxon>Eukaryota</taxon>
        <taxon>Metazoa</taxon>
        <taxon>Ecdysozoa</taxon>
        <taxon>Arthropoda</taxon>
        <taxon>Chelicerata</taxon>
        <taxon>Arachnida</taxon>
        <taxon>Araneae</taxon>
        <taxon>Araneomorphae</taxon>
        <taxon>Entelegynae</taxon>
        <taxon>Araneoidea</taxon>
        <taxon>Araneidae</taxon>
        <taxon>Caerostris</taxon>
    </lineage>
</organism>
<dbReference type="EMBL" id="BPLR01013749">
    <property type="protein sequence ID" value="GIY63505.1"/>
    <property type="molecule type" value="Genomic_DNA"/>
</dbReference>
<protein>
    <submittedName>
        <fullName evidence="1">Uncharacterized protein</fullName>
    </submittedName>
</protein>
<sequence length="245" mass="28004">MACMAVFSAITCLYKLKNLGKKQRLCTADPPADDDPRLEWGPTHGFCHDKFYYSQHAGVVFHHQMKHVCLFCSYRNKPGLRKQRSIPKPARNEEKKIIPSQLSQSTHQAGTVPRETTPQCVINPMMARTNGFLFASLRALRRLGKVCPKRPSPQICPGLLYQEKQLPLRFVHITRSESRLIEGSRACGRSRSCLSHKRYSMDAVDENRNRKRVNDLEVLESLHVGERFPKIEGVTTCQSSRNRTN</sequence>
<dbReference type="AlphaFoldDB" id="A0AAV4UZU0"/>
<comment type="caution">
    <text evidence="1">The sequence shown here is derived from an EMBL/GenBank/DDBJ whole genome shotgun (WGS) entry which is preliminary data.</text>
</comment>
<gene>
    <name evidence="1" type="ORF">CEXT_390491</name>
</gene>
<reference evidence="1 2" key="1">
    <citation type="submission" date="2021-06" db="EMBL/GenBank/DDBJ databases">
        <title>Caerostris extrusa draft genome.</title>
        <authorList>
            <person name="Kono N."/>
            <person name="Arakawa K."/>
        </authorList>
    </citation>
    <scope>NUCLEOTIDE SEQUENCE [LARGE SCALE GENOMIC DNA]</scope>
</reference>
<evidence type="ECO:0000313" key="1">
    <source>
        <dbReference type="EMBL" id="GIY63505.1"/>
    </source>
</evidence>
<dbReference type="Proteomes" id="UP001054945">
    <property type="component" value="Unassembled WGS sequence"/>
</dbReference>
<proteinExistence type="predicted"/>
<keyword evidence="2" id="KW-1185">Reference proteome</keyword>
<name>A0AAV4UZU0_CAEEX</name>
<evidence type="ECO:0000313" key="2">
    <source>
        <dbReference type="Proteomes" id="UP001054945"/>
    </source>
</evidence>
<accession>A0AAV4UZU0</accession>